<name>A0A6N2XFB5_CLOIN</name>
<proteinExistence type="predicted"/>
<sequence>MEDALILEKVKTALGVTGTYQDGTISFYIDEAKAYLKSAGIDQRVINSPASFGVIARGVADLWNYGSGSGQLSPYFKERAMQLSFEKGDGDV</sequence>
<organism evidence="1">
    <name type="scientific">Clostridium innocuum</name>
    <dbReference type="NCBI Taxonomy" id="1522"/>
    <lineage>
        <taxon>Bacteria</taxon>
        <taxon>Bacillati</taxon>
        <taxon>Bacillota</taxon>
        <taxon>Clostridia</taxon>
        <taxon>Eubacteriales</taxon>
        <taxon>Clostridiaceae</taxon>
        <taxon>Clostridium</taxon>
    </lineage>
</organism>
<accession>A0A6N2XFB5</accession>
<dbReference type="InterPro" id="IPR021146">
    <property type="entry name" value="Phage_gp6-like_head-tail"/>
</dbReference>
<dbReference type="AlphaFoldDB" id="A0A6N2XFB5"/>
<evidence type="ECO:0008006" key="2">
    <source>
        <dbReference type="Google" id="ProtNLM"/>
    </source>
</evidence>
<protein>
    <recommendedName>
        <fullName evidence="2">Phage gp6-like head-tail connector protein</fullName>
    </recommendedName>
</protein>
<gene>
    <name evidence="1" type="ORF">CILFYP12_04290</name>
</gene>
<dbReference type="Pfam" id="PF05135">
    <property type="entry name" value="Phage_connect_1"/>
    <property type="match status" value="1"/>
</dbReference>
<dbReference type="EMBL" id="CACRTE010000058">
    <property type="protein sequence ID" value="VYT52477.1"/>
    <property type="molecule type" value="Genomic_DNA"/>
</dbReference>
<dbReference type="RefSeq" id="WP_008729057.1">
    <property type="nucleotide sequence ID" value="NZ_BAABXQ010000006.1"/>
</dbReference>
<reference evidence="1" key="1">
    <citation type="submission" date="2019-11" db="EMBL/GenBank/DDBJ databases">
        <authorList>
            <person name="Feng L."/>
        </authorList>
    </citation>
    <scope>NUCLEOTIDE SEQUENCE</scope>
    <source>
        <strain evidence="1">CinnocuumLFYP12</strain>
    </source>
</reference>
<evidence type="ECO:0000313" key="1">
    <source>
        <dbReference type="EMBL" id="VYT52477.1"/>
    </source>
</evidence>